<gene>
    <name evidence="2" type="ORF">ACFOEE_05160</name>
</gene>
<dbReference type="PANTHER" id="PTHR43149:SF1">
    <property type="entry name" value="DELTA(3,5)-DELTA(2,4)-DIENOYL-COA ISOMERASE, MITOCHONDRIAL"/>
    <property type="match status" value="1"/>
</dbReference>
<dbReference type="InterPro" id="IPR001753">
    <property type="entry name" value="Enoyl-CoA_hydra/iso"/>
</dbReference>
<dbReference type="InterPro" id="IPR029045">
    <property type="entry name" value="ClpP/crotonase-like_dom_sf"/>
</dbReference>
<dbReference type="InterPro" id="IPR045002">
    <property type="entry name" value="Ech1-like"/>
</dbReference>
<evidence type="ECO:0000313" key="3">
    <source>
        <dbReference type="Proteomes" id="UP001595453"/>
    </source>
</evidence>
<protein>
    <submittedName>
        <fullName evidence="2">Crotonase/enoyl-CoA hydratase family protein</fullName>
    </submittedName>
</protein>
<accession>A0ABV7CH13</accession>
<proteinExistence type="inferred from homology"/>
<dbReference type="Gene3D" id="3.90.226.10">
    <property type="entry name" value="2-enoyl-CoA Hydratase, Chain A, domain 1"/>
    <property type="match status" value="1"/>
</dbReference>
<comment type="similarity">
    <text evidence="1">Belongs to the enoyl-CoA hydratase/isomerase family.</text>
</comment>
<organism evidence="2 3">
    <name type="scientific">Pseudoalteromonas fenneropenaei</name>
    <dbReference type="NCBI Taxonomy" id="1737459"/>
    <lineage>
        <taxon>Bacteria</taxon>
        <taxon>Pseudomonadati</taxon>
        <taxon>Pseudomonadota</taxon>
        <taxon>Gammaproteobacteria</taxon>
        <taxon>Alteromonadales</taxon>
        <taxon>Pseudoalteromonadaceae</taxon>
        <taxon>Pseudoalteromonas</taxon>
    </lineage>
</organism>
<comment type="caution">
    <text evidence="2">The sequence shown here is derived from an EMBL/GenBank/DDBJ whole genome shotgun (WGS) entry which is preliminary data.</text>
</comment>
<dbReference type="CDD" id="cd06558">
    <property type="entry name" value="crotonase-like"/>
    <property type="match status" value="1"/>
</dbReference>
<evidence type="ECO:0000313" key="2">
    <source>
        <dbReference type="EMBL" id="MFC3031900.1"/>
    </source>
</evidence>
<dbReference type="EMBL" id="JBHRSD010000010">
    <property type="protein sequence ID" value="MFC3031900.1"/>
    <property type="molecule type" value="Genomic_DNA"/>
</dbReference>
<sequence length="261" mass="29003">MIKFDLIDQIAWVTLSRPEKQNALSYEMFVALKRLTKELKSDRTLRAVVLQGEGAHFCSGLDVKSVVKSPRKVLGLLWKWLPGNRNLVQQVVLGWQSLPVPVFCLLQGNCFGGGMQIALGADFRLATPDTQLAIMEARWGLCPDMGATVHLPAQLNYDQALWLSMSAQPINAEEAFKLGLISEVCTDPHARCLAMLAELTQRSPDALAAIKQVCLAAYHPKTRAILSKETWAQLNLLSAKNTKIAMYNAQHEAPKPFQPRR</sequence>
<dbReference type="Proteomes" id="UP001595453">
    <property type="component" value="Unassembled WGS sequence"/>
</dbReference>
<dbReference type="PANTHER" id="PTHR43149">
    <property type="entry name" value="ENOYL-COA HYDRATASE"/>
    <property type="match status" value="1"/>
</dbReference>
<reference evidence="3" key="1">
    <citation type="journal article" date="2019" name="Int. J. Syst. Evol. Microbiol.">
        <title>The Global Catalogue of Microorganisms (GCM) 10K type strain sequencing project: providing services to taxonomists for standard genome sequencing and annotation.</title>
        <authorList>
            <consortium name="The Broad Institute Genomics Platform"/>
            <consortium name="The Broad Institute Genome Sequencing Center for Infectious Disease"/>
            <person name="Wu L."/>
            <person name="Ma J."/>
        </authorList>
    </citation>
    <scope>NUCLEOTIDE SEQUENCE [LARGE SCALE GENOMIC DNA]</scope>
    <source>
        <strain evidence="3">KCTC 42730</strain>
    </source>
</reference>
<dbReference type="RefSeq" id="WP_377121596.1">
    <property type="nucleotide sequence ID" value="NZ_JBHRSD010000010.1"/>
</dbReference>
<dbReference type="NCBIfam" id="NF005699">
    <property type="entry name" value="PRK07509.1"/>
    <property type="match status" value="1"/>
</dbReference>
<dbReference type="SUPFAM" id="SSF52096">
    <property type="entry name" value="ClpP/crotonase"/>
    <property type="match status" value="1"/>
</dbReference>
<name>A0ABV7CH13_9GAMM</name>
<evidence type="ECO:0000256" key="1">
    <source>
        <dbReference type="ARBA" id="ARBA00005254"/>
    </source>
</evidence>
<keyword evidence="3" id="KW-1185">Reference proteome</keyword>
<dbReference type="Pfam" id="PF00378">
    <property type="entry name" value="ECH_1"/>
    <property type="match status" value="1"/>
</dbReference>